<name>H0EI29_GLAL7</name>
<evidence type="ECO:0000313" key="2">
    <source>
        <dbReference type="EMBL" id="EHL01822.1"/>
    </source>
</evidence>
<sequence>MIADDGSPTKPSGLRTGKARNRHPRKASSKAMVRYMKNRSTIARWQVLTIWHKQLFSQDANNFSEPYKLQNLPRIRVFDSEIVNPFADSHAVTELSEESGTKSYPCSVSEQRRSNLRFFSAGQSNKGVYWQHWKWVSVAIHGRRYREDVEEELRLFHERVRSEKPRFWDFIQKIFTRDAKAESQDIEMTEKGEPNSEVQPGTPPVPQEVWVLTYEELMEEEYQYFRTTSEGIKYVMGEDESVIGLRESDTADAFRAGWTLYDCEWSSLSGSGKLERVESLRSELASALADITAAEDRLAKKVGKLVCAEKCLSMQEASDVQKAKIKFDKVLEMYNEWDRLS</sequence>
<evidence type="ECO:0000256" key="1">
    <source>
        <dbReference type="SAM" id="MobiDB-lite"/>
    </source>
</evidence>
<dbReference type="InParanoid" id="H0EI29"/>
<dbReference type="Proteomes" id="UP000005446">
    <property type="component" value="Unassembled WGS sequence"/>
</dbReference>
<reference evidence="2 3" key="1">
    <citation type="journal article" date="2012" name="Eukaryot. Cell">
        <title>Genome sequence of the fungus Glarea lozoyensis: the first genome sequence of a species from the Helotiaceae family.</title>
        <authorList>
            <person name="Youssar L."/>
            <person name="Gruening B.A."/>
            <person name="Erxleben A."/>
            <person name="Guenther S."/>
            <person name="Huettel W."/>
        </authorList>
    </citation>
    <scope>NUCLEOTIDE SEQUENCE [LARGE SCALE GENOMIC DNA]</scope>
    <source>
        <strain evidence="3">ATCC 74030 / MF5533</strain>
    </source>
</reference>
<dbReference type="AlphaFoldDB" id="H0EI29"/>
<feature type="region of interest" description="Disordered" evidence="1">
    <location>
        <begin position="182"/>
        <end position="204"/>
    </location>
</feature>
<feature type="compositionally biased region" description="Basic residues" evidence="1">
    <location>
        <begin position="17"/>
        <end position="28"/>
    </location>
</feature>
<feature type="compositionally biased region" description="Basic and acidic residues" evidence="1">
    <location>
        <begin position="182"/>
        <end position="194"/>
    </location>
</feature>
<proteinExistence type="predicted"/>
<feature type="region of interest" description="Disordered" evidence="1">
    <location>
        <begin position="1"/>
        <end position="30"/>
    </location>
</feature>
<dbReference type="OrthoDB" id="10272295at2759"/>
<protein>
    <submittedName>
        <fullName evidence="2">Uncharacterized protein</fullName>
    </submittedName>
</protein>
<evidence type="ECO:0000313" key="3">
    <source>
        <dbReference type="Proteomes" id="UP000005446"/>
    </source>
</evidence>
<dbReference type="HOGENOM" id="CLU_813945_0_0_1"/>
<keyword evidence="3" id="KW-1185">Reference proteome</keyword>
<gene>
    <name evidence="2" type="ORF">M7I_2175</name>
</gene>
<organism evidence="2 3">
    <name type="scientific">Glarea lozoyensis (strain ATCC 74030 / MF5533)</name>
    <dbReference type="NCBI Taxonomy" id="1104152"/>
    <lineage>
        <taxon>Eukaryota</taxon>
        <taxon>Fungi</taxon>
        <taxon>Dikarya</taxon>
        <taxon>Ascomycota</taxon>
        <taxon>Pezizomycotina</taxon>
        <taxon>Leotiomycetes</taxon>
        <taxon>Helotiales</taxon>
        <taxon>Helotiaceae</taxon>
        <taxon>Glarea</taxon>
    </lineage>
</organism>
<accession>H0EI29</accession>
<dbReference type="EMBL" id="AGUE01000044">
    <property type="protein sequence ID" value="EHL01822.1"/>
    <property type="molecule type" value="Genomic_DNA"/>
</dbReference>
<comment type="caution">
    <text evidence="2">The sequence shown here is derived from an EMBL/GenBank/DDBJ whole genome shotgun (WGS) entry which is preliminary data.</text>
</comment>